<dbReference type="SUPFAM" id="SSF81901">
    <property type="entry name" value="HCP-like"/>
    <property type="match status" value="1"/>
</dbReference>
<dbReference type="EMBL" id="JAXCLX010000005">
    <property type="protein sequence ID" value="MDY0874459.1"/>
    <property type="molecule type" value="Genomic_DNA"/>
</dbReference>
<accession>A0ABU5E5I4</accession>
<dbReference type="Gene3D" id="1.25.40.10">
    <property type="entry name" value="Tetratricopeptide repeat domain"/>
    <property type="match status" value="1"/>
</dbReference>
<comment type="caution">
    <text evidence="2">The sequence shown here is derived from an EMBL/GenBank/DDBJ whole genome shotgun (WGS) entry which is preliminary data.</text>
</comment>
<sequence length="174" mass="18795">MSQKRALYRFIPSFLAAALLLAAPSLAAATPEDLIEVHKMELEGNKVGAFLKLKELAPLGDPVAQWKLAGYYHYGDAGPANFALAREWYGRAARQGLPDAMLGLAVMNARGQGAPVDLKTAFVWLTIASHLIEDPAEVQNVNGLRDKYKSEMSSADLNAALAEAMAFQAKPEKP</sequence>
<organism evidence="2 3">
    <name type="scientific">Dongia rigui</name>
    <dbReference type="NCBI Taxonomy" id="940149"/>
    <lineage>
        <taxon>Bacteria</taxon>
        <taxon>Pseudomonadati</taxon>
        <taxon>Pseudomonadota</taxon>
        <taxon>Alphaproteobacteria</taxon>
        <taxon>Rhodospirillales</taxon>
        <taxon>Dongiaceae</taxon>
        <taxon>Dongia</taxon>
    </lineage>
</organism>
<feature type="chain" id="PRO_5047337645" evidence="1">
    <location>
        <begin position="28"/>
        <end position="174"/>
    </location>
</feature>
<dbReference type="Pfam" id="PF08238">
    <property type="entry name" value="Sel1"/>
    <property type="match status" value="2"/>
</dbReference>
<keyword evidence="1" id="KW-0732">Signal</keyword>
<evidence type="ECO:0000256" key="1">
    <source>
        <dbReference type="SAM" id="SignalP"/>
    </source>
</evidence>
<proteinExistence type="predicted"/>
<evidence type="ECO:0000313" key="2">
    <source>
        <dbReference type="EMBL" id="MDY0874459.1"/>
    </source>
</evidence>
<evidence type="ECO:0000313" key="3">
    <source>
        <dbReference type="Proteomes" id="UP001271769"/>
    </source>
</evidence>
<feature type="signal peptide" evidence="1">
    <location>
        <begin position="1"/>
        <end position="27"/>
    </location>
</feature>
<dbReference type="Proteomes" id="UP001271769">
    <property type="component" value="Unassembled WGS sequence"/>
</dbReference>
<dbReference type="InterPro" id="IPR011990">
    <property type="entry name" value="TPR-like_helical_dom_sf"/>
</dbReference>
<dbReference type="InterPro" id="IPR006597">
    <property type="entry name" value="Sel1-like"/>
</dbReference>
<protein>
    <submittedName>
        <fullName evidence="2">Tetratricopeptide repeat protein</fullName>
    </submittedName>
</protein>
<gene>
    <name evidence="2" type="ORF">SMD31_21145</name>
</gene>
<dbReference type="RefSeq" id="WP_320502929.1">
    <property type="nucleotide sequence ID" value="NZ_JAXCLX010000005.1"/>
</dbReference>
<keyword evidence="3" id="KW-1185">Reference proteome</keyword>
<dbReference type="SMART" id="SM00671">
    <property type="entry name" value="SEL1"/>
    <property type="match status" value="2"/>
</dbReference>
<reference evidence="2 3" key="1">
    <citation type="journal article" date="2013" name="Antonie Van Leeuwenhoek">
        <title>Dongia rigui sp. nov., isolated from freshwater of a large wetland in Korea.</title>
        <authorList>
            <person name="Baik K.S."/>
            <person name="Hwang Y.M."/>
            <person name="Choi J.S."/>
            <person name="Kwon J."/>
            <person name="Seong C.N."/>
        </authorList>
    </citation>
    <scope>NUCLEOTIDE SEQUENCE [LARGE SCALE GENOMIC DNA]</scope>
    <source>
        <strain evidence="2 3">04SU4-P</strain>
    </source>
</reference>
<name>A0ABU5E5I4_9PROT</name>